<sequence>MAFAQQQRRPRHRSQHSETTSEDLPIISPVQSSSNINHVLSPGPIHSTTTVTNVAPTISATYSTSDSETDWHVISSGLRSSSLTTTSSLSSSGTPASRPSTSHLGSLRRDSVDQPLSSDLESFSSFRPSDTESFSDIDFAFEVLPSHDGTGAFMDDDMDPTSEEETLTIQQQQQLAVEIELDPSASSSPTPQNALIQRNKKTSTMSRVSTSFGDFEPSSPSMPNILLPYGGIHLPSFAAAAVATTSNSNNSDNVNTPYASALDHPTFQPTVISKDLVGTSSDEYTSDTLSRQQHQHQQLEDSSSTTSTNSSADQIKFTRKRRRNLDSIPTHHPSLPGTITSFAILSALWNNLRRLTNHLIENDTYTADAFTSLVSEATLEGCLPFGSHLHMELAAGLRPAYSNRRYEGLPGM</sequence>
<feature type="region of interest" description="Disordered" evidence="1">
    <location>
        <begin position="82"/>
        <end position="131"/>
    </location>
</feature>
<dbReference type="Proteomes" id="UP000193560">
    <property type="component" value="Unassembled WGS sequence"/>
</dbReference>
<feature type="compositionally biased region" description="Low complexity" evidence="1">
    <location>
        <begin position="302"/>
        <end position="311"/>
    </location>
</feature>
<reference evidence="2 3" key="1">
    <citation type="submission" date="2016-07" db="EMBL/GenBank/DDBJ databases">
        <title>Pervasive Adenine N6-methylation of Active Genes in Fungi.</title>
        <authorList>
            <consortium name="DOE Joint Genome Institute"/>
            <person name="Mondo S.J."/>
            <person name="Dannebaum R.O."/>
            <person name="Kuo R.C."/>
            <person name="Labutti K."/>
            <person name="Haridas S."/>
            <person name="Kuo A."/>
            <person name="Salamov A."/>
            <person name="Ahrendt S.R."/>
            <person name="Lipzen A."/>
            <person name="Sullivan W."/>
            <person name="Andreopoulos W.B."/>
            <person name="Clum A."/>
            <person name="Lindquist E."/>
            <person name="Daum C."/>
            <person name="Ramamoorthy G.K."/>
            <person name="Gryganskyi A."/>
            <person name="Culley D."/>
            <person name="Magnuson J.K."/>
            <person name="James T.Y."/>
            <person name="O'Malley M.A."/>
            <person name="Stajich J.E."/>
            <person name="Spatafora J.W."/>
            <person name="Visel A."/>
            <person name="Grigoriev I.V."/>
        </authorList>
    </citation>
    <scope>NUCLEOTIDE SEQUENCE [LARGE SCALE GENOMIC DNA]</scope>
    <source>
        <strain evidence="2 3">NRRL 1336</strain>
    </source>
</reference>
<feature type="region of interest" description="Disordered" evidence="1">
    <location>
        <begin position="1"/>
        <end position="42"/>
    </location>
</feature>
<evidence type="ECO:0000313" key="2">
    <source>
        <dbReference type="EMBL" id="ORZ08891.1"/>
    </source>
</evidence>
<feature type="compositionally biased region" description="Polar residues" evidence="1">
    <location>
        <begin position="281"/>
        <end position="296"/>
    </location>
</feature>
<accession>A0A1X2I3W8</accession>
<feature type="region of interest" description="Disordered" evidence="1">
    <location>
        <begin position="281"/>
        <end position="315"/>
    </location>
</feature>
<feature type="compositionally biased region" description="Polar residues" evidence="1">
    <location>
        <begin position="29"/>
        <end position="38"/>
    </location>
</feature>
<name>A0A1X2I3W8_9FUNG</name>
<proteinExistence type="predicted"/>
<keyword evidence="3" id="KW-1185">Reference proteome</keyword>
<organism evidence="2 3">
    <name type="scientific">Absidia repens</name>
    <dbReference type="NCBI Taxonomy" id="90262"/>
    <lineage>
        <taxon>Eukaryota</taxon>
        <taxon>Fungi</taxon>
        <taxon>Fungi incertae sedis</taxon>
        <taxon>Mucoromycota</taxon>
        <taxon>Mucoromycotina</taxon>
        <taxon>Mucoromycetes</taxon>
        <taxon>Mucorales</taxon>
        <taxon>Cunninghamellaceae</taxon>
        <taxon>Absidia</taxon>
    </lineage>
</organism>
<feature type="compositionally biased region" description="Polar residues" evidence="1">
    <location>
        <begin position="184"/>
        <end position="217"/>
    </location>
</feature>
<dbReference type="EMBL" id="MCGE01000029">
    <property type="protein sequence ID" value="ORZ08891.1"/>
    <property type="molecule type" value="Genomic_DNA"/>
</dbReference>
<feature type="region of interest" description="Disordered" evidence="1">
    <location>
        <begin position="183"/>
        <end position="217"/>
    </location>
</feature>
<dbReference type="STRING" id="90262.A0A1X2I3W8"/>
<comment type="caution">
    <text evidence="2">The sequence shown here is derived from an EMBL/GenBank/DDBJ whole genome shotgun (WGS) entry which is preliminary data.</text>
</comment>
<feature type="compositionally biased region" description="Polar residues" evidence="1">
    <location>
        <begin position="114"/>
        <end position="131"/>
    </location>
</feature>
<gene>
    <name evidence="2" type="ORF">BCR42DRAFT_424227</name>
</gene>
<protein>
    <submittedName>
        <fullName evidence="2">Uncharacterized protein</fullName>
    </submittedName>
</protein>
<dbReference type="AlphaFoldDB" id="A0A1X2I3W8"/>
<dbReference type="OrthoDB" id="2268337at2759"/>
<evidence type="ECO:0000313" key="3">
    <source>
        <dbReference type="Proteomes" id="UP000193560"/>
    </source>
</evidence>
<evidence type="ECO:0000256" key="1">
    <source>
        <dbReference type="SAM" id="MobiDB-lite"/>
    </source>
</evidence>
<feature type="compositionally biased region" description="Low complexity" evidence="1">
    <location>
        <begin position="82"/>
        <end position="102"/>
    </location>
</feature>